<reference evidence="2 3" key="1">
    <citation type="submission" date="2016-04" db="EMBL/GenBank/DDBJ databases">
        <title>Identification of putative biosynthetic pathways for the production of bioactive secondary metabolites by the marine actinomycete Kocuria kristinae RUTW2-3.</title>
        <authorList>
            <person name="Waterworth S.C."/>
            <person name="Walmsley T.A."/>
            <person name="Matongo T."/>
            <person name="Davies-Coleman M.T."/>
            <person name="Dorrington R.A."/>
        </authorList>
    </citation>
    <scope>NUCLEOTIDE SEQUENCE [LARGE SCALE GENOMIC DNA]</scope>
    <source>
        <strain evidence="2 3">RUTW4-5</strain>
    </source>
</reference>
<dbReference type="AlphaFoldDB" id="A0A657IVA3"/>
<feature type="region of interest" description="Disordered" evidence="1">
    <location>
        <begin position="96"/>
        <end position="147"/>
    </location>
</feature>
<comment type="caution">
    <text evidence="2">The sequence shown here is derived from an EMBL/GenBank/DDBJ whole genome shotgun (WGS) entry which is preliminary data.</text>
</comment>
<proteinExistence type="predicted"/>
<sequence length="147" mass="16151">MVRAHEQVGLADLQLLRPVPVGHRVQHEEQGLPVALQLGPLVALHRVLHREFVEVEHAGGLVDLLFVRVVQDHRQAPGVLLTPDAEGLVGVLDLPDPALPPDDGGVRERHRPPQSSIRSRTTMVFSRSGPTPIAEMRQPDRLLQGLT</sequence>
<organism evidence="2 3">
    <name type="scientific">Rothia kristinae</name>
    <dbReference type="NCBI Taxonomy" id="37923"/>
    <lineage>
        <taxon>Bacteria</taxon>
        <taxon>Bacillati</taxon>
        <taxon>Actinomycetota</taxon>
        <taxon>Actinomycetes</taxon>
        <taxon>Micrococcales</taxon>
        <taxon>Micrococcaceae</taxon>
        <taxon>Rothia</taxon>
    </lineage>
</organism>
<protein>
    <submittedName>
        <fullName evidence="2">Uncharacterized protein</fullName>
    </submittedName>
</protein>
<dbReference type="Proteomes" id="UP000092021">
    <property type="component" value="Unassembled WGS sequence"/>
</dbReference>
<dbReference type="EMBL" id="LWGZ01000295">
    <property type="protein sequence ID" value="OAX64439.1"/>
    <property type="molecule type" value="Genomic_DNA"/>
</dbReference>
<feature type="compositionally biased region" description="Polar residues" evidence="1">
    <location>
        <begin position="113"/>
        <end position="129"/>
    </location>
</feature>
<gene>
    <name evidence="2" type="ORF">A5N15_03265</name>
</gene>
<evidence type="ECO:0000256" key="1">
    <source>
        <dbReference type="SAM" id="MobiDB-lite"/>
    </source>
</evidence>
<evidence type="ECO:0000313" key="3">
    <source>
        <dbReference type="Proteomes" id="UP000092021"/>
    </source>
</evidence>
<accession>A0A657IVA3</accession>
<name>A0A657IVA3_9MICC</name>
<evidence type="ECO:0000313" key="2">
    <source>
        <dbReference type="EMBL" id="OAX64439.1"/>
    </source>
</evidence>